<name>A0A2U2BYW2_9BACT</name>
<evidence type="ECO:0000256" key="1">
    <source>
        <dbReference type="SAM" id="Coils"/>
    </source>
</evidence>
<feature type="transmembrane region" description="Helical" evidence="2">
    <location>
        <begin position="46"/>
        <end position="65"/>
    </location>
</feature>
<organism evidence="3 4">
    <name type="scientific">Aliarcobacter skirrowii</name>
    <dbReference type="NCBI Taxonomy" id="28200"/>
    <lineage>
        <taxon>Bacteria</taxon>
        <taxon>Pseudomonadati</taxon>
        <taxon>Campylobacterota</taxon>
        <taxon>Epsilonproteobacteria</taxon>
        <taxon>Campylobacterales</taxon>
        <taxon>Arcobacteraceae</taxon>
        <taxon>Aliarcobacter</taxon>
    </lineage>
</organism>
<keyword evidence="2" id="KW-1133">Transmembrane helix</keyword>
<dbReference type="Proteomes" id="UP000245014">
    <property type="component" value="Unassembled WGS sequence"/>
</dbReference>
<sequence>MRGGEAMSTEVISRNEELEVLRLKNENLKLENENLKLSQSEESTSFFVAFPLVWLLIPFFAFYIIGSSMISESKREKTHEEIKLEEYRSGKITSLEYLLSTSPKRNKE</sequence>
<evidence type="ECO:0000313" key="3">
    <source>
        <dbReference type="EMBL" id="PWE19834.1"/>
    </source>
</evidence>
<gene>
    <name evidence="3" type="ORF">DF188_09270</name>
</gene>
<reference evidence="3 4" key="1">
    <citation type="submission" date="2018-05" db="EMBL/GenBank/DDBJ databases">
        <title>Antimicrobial susceptibility testing and genomic analysis of Arcobacter skirrowii strains and one Arcobacter butzleri isolated from German poultry farms.</title>
        <authorList>
            <person name="Haenel I."/>
            <person name="Hotzel H."/>
            <person name="Tomaso H."/>
            <person name="Busch A."/>
        </authorList>
    </citation>
    <scope>NUCLEOTIDE SEQUENCE [LARGE SCALE GENOMIC DNA]</scope>
    <source>
        <strain evidence="4">v</strain>
    </source>
</reference>
<keyword evidence="2" id="KW-0472">Membrane</keyword>
<evidence type="ECO:0000256" key="2">
    <source>
        <dbReference type="SAM" id="Phobius"/>
    </source>
</evidence>
<evidence type="ECO:0000313" key="4">
    <source>
        <dbReference type="Proteomes" id="UP000245014"/>
    </source>
</evidence>
<proteinExistence type="predicted"/>
<keyword evidence="1" id="KW-0175">Coiled coil</keyword>
<dbReference type="EMBL" id="QEYI01000010">
    <property type="protein sequence ID" value="PWE19834.1"/>
    <property type="molecule type" value="Genomic_DNA"/>
</dbReference>
<accession>A0A2U2BYW2</accession>
<comment type="caution">
    <text evidence="3">The sequence shown here is derived from an EMBL/GenBank/DDBJ whole genome shotgun (WGS) entry which is preliminary data.</text>
</comment>
<dbReference type="AlphaFoldDB" id="A0A2U2BYW2"/>
<protein>
    <submittedName>
        <fullName evidence="3">Uncharacterized protein</fullName>
    </submittedName>
</protein>
<feature type="coiled-coil region" evidence="1">
    <location>
        <begin position="13"/>
        <end position="43"/>
    </location>
</feature>
<keyword evidence="2" id="KW-0812">Transmembrane</keyword>